<accession>A0A6J1X1S7</accession>
<dbReference type="InParanoid" id="A0A6J1X1S7"/>
<dbReference type="RefSeq" id="XP_026763331.2">
    <property type="nucleotide sequence ID" value="XM_026907530.3"/>
</dbReference>
<name>A0A6J1X1S7_GALME</name>
<dbReference type="GeneID" id="113521874"/>
<organism evidence="1 2">
    <name type="scientific">Galleria mellonella</name>
    <name type="common">Greater wax moth</name>
    <dbReference type="NCBI Taxonomy" id="7137"/>
    <lineage>
        <taxon>Eukaryota</taxon>
        <taxon>Metazoa</taxon>
        <taxon>Ecdysozoa</taxon>
        <taxon>Arthropoda</taxon>
        <taxon>Hexapoda</taxon>
        <taxon>Insecta</taxon>
        <taxon>Pterygota</taxon>
        <taxon>Neoptera</taxon>
        <taxon>Endopterygota</taxon>
        <taxon>Lepidoptera</taxon>
        <taxon>Glossata</taxon>
        <taxon>Ditrysia</taxon>
        <taxon>Pyraloidea</taxon>
        <taxon>Pyralidae</taxon>
        <taxon>Galleriinae</taxon>
        <taxon>Galleria</taxon>
    </lineage>
</organism>
<protein>
    <submittedName>
        <fullName evidence="2">Uncharacterized protein LOC113521874</fullName>
    </submittedName>
</protein>
<gene>
    <name evidence="2" type="primary">LOC113521874</name>
</gene>
<dbReference type="Proteomes" id="UP001652740">
    <property type="component" value="Unplaced"/>
</dbReference>
<proteinExistence type="predicted"/>
<keyword evidence="1" id="KW-1185">Reference proteome</keyword>
<dbReference type="AlphaFoldDB" id="A0A6J1X1S7"/>
<evidence type="ECO:0000313" key="2">
    <source>
        <dbReference type="RefSeq" id="XP_026763331.2"/>
    </source>
</evidence>
<sequence length="160" mass="18595">MDATLQRIITTLKHFERKLDKLQDAVSYHGQTLSELRFMVTSLSNTGDKIFQNGKLEDYKYPMNKTTAMQYDERVHIEEPVKMKRKAAIQPLQSKTKAKIFPSEKYGFRSSSLDESFLNKLPLNTNDLGKHTGKLEKVDARRKATMLRTQKEIDKKRSKI</sequence>
<evidence type="ECO:0000313" key="1">
    <source>
        <dbReference type="Proteomes" id="UP001652740"/>
    </source>
</evidence>
<reference evidence="2" key="1">
    <citation type="submission" date="2025-08" db="UniProtKB">
        <authorList>
            <consortium name="RefSeq"/>
        </authorList>
    </citation>
    <scope>IDENTIFICATION</scope>
    <source>
        <tissue evidence="2">Whole larvae</tissue>
    </source>
</reference>
<dbReference type="KEGG" id="gmw:113521874"/>